<feature type="non-terminal residue" evidence="1">
    <location>
        <position position="1"/>
    </location>
</feature>
<sequence length="90" mass="10645">KIALFDMVYHGDNTAYFKPSLTLYFRSYLISHLLSQFLSQNLSRHKLWNIRDEFYSTSDVLVPRDLLCDKFNDVFLSKRLIDTIHIGSNQ</sequence>
<comment type="caution">
    <text evidence="1">The sequence shown here is derived from an EMBL/GenBank/DDBJ whole genome shotgun (WGS) entry which is preliminary data.</text>
</comment>
<keyword evidence="2" id="KW-1185">Reference proteome</keyword>
<reference evidence="1" key="1">
    <citation type="submission" date="2023-10" db="EMBL/GenBank/DDBJ databases">
        <title>Genome assembly of Pristionchus species.</title>
        <authorList>
            <person name="Yoshida K."/>
            <person name="Sommer R.J."/>
        </authorList>
    </citation>
    <scope>NUCLEOTIDE SEQUENCE</scope>
    <source>
        <strain evidence="1">RS0144</strain>
    </source>
</reference>
<evidence type="ECO:0000313" key="2">
    <source>
        <dbReference type="Proteomes" id="UP001432027"/>
    </source>
</evidence>
<accession>A0AAV5TIV2</accession>
<dbReference type="AlphaFoldDB" id="A0AAV5TIV2"/>
<evidence type="ECO:0000313" key="1">
    <source>
        <dbReference type="EMBL" id="GMS94119.1"/>
    </source>
</evidence>
<organism evidence="1 2">
    <name type="scientific">Pristionchus entomophagus</name>
    <dbReference type="NCBI Taxonomy" id="358040"/>
    <lineage>
        <taxon>Eukaryota</taxon>
        <taxon>Metazoa</taxon>
        <taxon>Ecdysozoa</taxon>
        <taxon>Nematoda</taxon>
        <taxon>Chromadorea</taxon>
        <taxon>Rhabditida</taxon>
        <taxon>Rhabditina</taxon>
        <taxon>Diplogasteromorpha</taxon>
        <taxon>Diplogasteroidea</taxon>
        <taxon>Neodiplogasteridae</taxon>
        <taxon>Pristionchus</taxon>
    </lineage>
</organism>
<name>A0AAV5TIV2_9BILA</name>
<dbReference type="Proteomes" id="UP001432027">
    <property type="component" value="Unassembled WGS sequence"/>
</dbReference>
<proteinExistence type="predicted"/>
<gene>
    <name evidence="1" type="ORF">PENTCL1PPCAC_16294</name>
</gene>
<protein>
    <submittedName>
        <fullName evidence="1">Uncharacterized protein</fullName>
    </submittedName>
</protein>
<feature type="non-terminal residue" evidence="1">
    <location>
        <position position="90"/>
    </location>
</feature>
<dbReference type="EMBL" id="BTSX01000004">
    <property type="protein sequence ID" value="GMS94119.1"/>
    <property type="molecule type" value="Genomic_DNA"/>
</dbReference>